<dbReference type="Pfam" id="PF00171">
    <property type="entry name" value="Aldedh"/>
    <property type="match status" value="1"/>
</dbReference>
<dbReference type="PANTHER" id="PTHR43570:SF16">
    <property type="entry name" value="ALDEHYDE DEHYDROGENASE TYPE III, ISOFORM Q"/>
    <property type="match status" value="1"/>
</dbReference>
<evidence type="ECO:0000256" key="5">
    <source>
        <dbReference type="PROSITE-ProRule" id="PRU10007"/>
    </source>
</evidence>
<dbReference type="EMBL" id="LT598469">
    <property type="protein sequence ID" value="SCV00457.1"/>
    <property type="molecule type" value="Genomic_DNA"/>
</dbReference>
<dbReference type="InterPro" id="IPR016160">
    <property type="entry name" value="Ald_DH_CS_CYS"/>
</dbReference>
<dbReference type="PROSITE" id="PS00070">
    <property type="entry name" value="ALDEHYDE_DEHYDR_CYS"/>
    <property type="match status" value="1"/>
</dbReference>
<feature type="active site" evidence="4">
    <location>
        <position position="266"/>
    </location>
</feature>
<evidence type="ECO:0000256" key="4">
    <source>
        <dbReference type="PIRSR" id="PIRSR036492-1"/>
    </source>
</evidence>
<feature type="domain" description="Aldehyde dehydrogenase" evidence="7">
    <location>
        <begin position="36"/>
        <end position="454"/>
    </location>
</feature>
<organism evidence="8 9">
    <name type="scientific">Lachancea mirantina</name>
    <dbReference type="NCBI Taxonomy" id="1230905"/>
    <lineage>
        <taxon>Eukaryota</taxon>
        <taxon>Fungi</taxon>
        <taxon>Dikarya</taxon>
        <taxon>Ascomycota</taxon>
        <taxon>Saccharomycotina</taxon>
        <taxon>Saccharomycetes</taxon>
        <taxon>Saccharomycetales</taxon>
        <taxon>Saccharomycetaceae</taxon>
        <taxon>Lachancea</taxon>
    </lineage>
</organism>
<dbReference type="AlphaFoldDB" id="A0A1G4K8V8"/>
<dbReference type="GO" id="GO:0004029">
    <property type="term" value="F:aldehyde dehydrogenase (NAD+) activity"/>
    <property type="evidence" value="ECO:0007669"/>
    <property type="project" value="TreeGrafter"/>
</dbReference>
<dbReference type="OrthoDB" id="440325at2759"/>
<dbReference type="SUPFAM" id="SSF53720">
    <property type="entry name" value="ALDH-like"/>
    <property type="match status" value="1"/>
</dbReference>
<dbReference type="PANTHER" id="PTHR43570">
    <property type="entry name" value="ALDEHYDE DEHYDROGENASE"/>
    <property type="match status" value="1"/>
</dbReference>
<feature type="active site" evidence="4 5">
    <location>
        <position position="229"/>
    </location>
</feature>
<dbReference type="STRING" id="1230905.A0A1G4K8V8"/>
<dbReference type="Gene3D" id="3.40.309.10">
    <property type="entry name" value="Aldehyde Dehydrogenase, Chain A, domain 2"/>
    <property type="match status" value="1"/>
</dbReference>
<dbReference type="InterPro" id="IPR012394">
    <property type="entry name" value="Aldehyde_DH_NAD(P)"/>
</dbReference>
<comment type="similarity">
    <text evidence="1 3 6">Belongs to the aldehyde dehydrogenase family.</text>
</comment>
<proteinExistence type="inferred from homology"/>
<keyword evidence="2 3" id="KW-0560">Oxidoreductase</keyword>
<dbReference type="InterPro" id="IPR016162">
    <property type="entry name" value="Ald_DH_N"/>
</dbReference>
<dbReference type="Gene3D" id="3.40.605.10">
    <property type="entry name" value="Aldehyde Dehydrogenase, Chain A, domain 1"/>
    <property type="match status" value="1"/>
</dbReference>
<evidence type="ECO:0000313" key="9">
    <source>
        <dbReference type="Proteomes" id="UP000191024"/>
    </source>
</evidence>
<dbReference type="Proteomes" id="UP000191024">
    <property type="component" value="Chromosome G"/>
</dbReference>
<protein>
    <recommendedName>
        <fullName evidence="3">Aldehyde dehydrogenase</fullName>
    </recommendedName>
</protein>
<sequence>MALKYTEIGEIKKKINRAKQSFTKRQFELAQLKNGQKEDLRFRISQLNKLYYALKDNEEEIVLAMQKDFNRTPFESVCLELVPLYGDLLKLIEILPDLIKDEKIKESSPIFGLSKVKLQRIALGTVLVISPSNFPVNLAMNPIAGAIAGGNTVVWKPSELTPETGIVLERILKNCLEPGLVEVVQGAVPETSALLKSDSFDKIFYTGSTTVGSIVAQEAAKSLTPCVLELGGKSPVFITENLSQDKLRKALRRTFFSSFASAGQVCVASDFVLVHESQYDAAVKISKEVLQEMWPDFNDKTDFTHMITQRGYEKTRETLDSTRGKKFDTCVPGYRGEDRVIPPTLVFDVEWNDPLMKNENFAPVMPFVKYHNLDDAIDLVLKDHDYPLALYIFSTDNQEIDHIMRRIRSGGCMIGDTMIHVSAKDAPFGGIRRSGYGNYHGKWTVHAFTHERTVIYQPYFTEKIAKLLGPPFGNKKLGIMRLAAEPKPKLGRDGKTLWKAKLFIQFALIGVALSLLVKNVIL</sequence>
<dbReference type="InterPro" id="IPR016161">
    <property type="entry name" value="Ald_DH/histidinol_DH"/>
</dbReference>
<evidence type="ECO:0000313" key="8">
    <source>
        <dbReference type="EMBL" id="SCV00457.1"/>
    </source>
</evidence>
<gene>
    <name evidence="8" type="ORF">LAMI_0G05182G</name>
</gene>
<evidence type="ECO:0000259" key="7">
    <source>
        <dbReference type="Pfam" id="PF00171"/>
    </source>
</evidence>
<dbReference type="InterPro" id="IPR016163">
    <property type="entry name" value="Ald_DH_C"/>
</dbReference>
<evidence type="ECO:0000256" key="1">
    <source>
        <dbReference type="ARBA" id="ARBA00009986"/>
    </source>
</evidence>
<keyword evidence="9" id="KW-1185">Reference proteome</keyword>
<reference evidence="8 9" key="1">
    <citation type="submission" date="2016-03" db="EMBL/GenBank/DDBJ databases">
        <authorList>
            <person name="Devillers H."/>
        </authorList>
    </citation>
    <scope>NUCLEOTIDE SEQUENCE [LARGE SCALE GENOMIC DNA]</scope>
    <source>
        <strain evidence="8">CBS 11717</strain>
    </source>
</reference>
<accession>A0A1G4K8V8</accession>
<dbReference type="InterPro" id="IPR015590">
    <property type="entry name" value="Aldehyde_DH_dom"/>
</dbReference>
<evidence type="ECO:0000256" key="3">
    <source>
        <dbReference type="PIRNR" id="PIRNR036492"/>
    </source>
</evidence>
<dbReference type="GO" id="GO:0005737">
    <property type="term" value="C:cytoplasm"/>
    <property type="evidence" value="ECO:0007669"/>
    <property type="project" value="TreeGrafter"/>
</dbReference>
<dbReference type="GO" id="GO:0006081">
    <property type="term" value="P:aldehyde metabolic process"/>
    <property type="evidence" value="ECO:0007669"/>
    <property type="project" value="InterPro"/>
</dbReference>
<evidence type="ECO:0000256" key="2">
    <source>
        <dbReference type="ARBA" id="ARBA00023002"/>
    </source>
</evidence>
<name>A0A1G4K8V8_9SACH</name>
<evidence type="ECO:0000256" key="6">
    <source>
        <dbReference type="RuleBase" id="RU003345"/>
    </source>
</evidence>
<dbReference type="PIRSF" id="PIRSF036492">
    <property type="entry name" value="ALDH"/>
    <property type="match status" value="1"/>
</dbReference>
<dbReference type="PROSITE" id="PS00687">
    <property type="entry name" value="ALDEHYDE_DEHYDR_GLU"/>
    <property type="match status" value="1"/>
</dbReference>
<dbReference type="InterPro" id="IPR029510">
    <property type="entry name" value="Ald_DH_CS_GLU"/>
</dbReference>